<evidence type="ECO:0000313" key="5">
    <source>
        <dbReference type="EMBL" id="GGP76177.1"/>
    </source>
</evidence>
<keyword evidence="3" id="KW-0804">Transcription</keyword>
<evidence type="ECO:0000256" key="3">
    <source>
        <dbReference type="ARBA" id="ARBA00023163"/>
    </source>
</evidence>
<dbReference type="RefSeq" id="WP_189226439.1">
    <property type="nucleotide sequence ID" value="NZ_BMRG01000016.1"/>
</dbReference>
<reference evidence="5" key="2">
    <citation type="submission" date="2020-09" db="EMBL/GenBank/DDBJ databases">
        <authorList>
            <person name="Sun Q."/>
            <person name="Ohkuma M."/>
        </authorList>
    </citation>
    <scope>NUCLEOTIDE SEQUENCE</scope>
    <source>
        <strain evidence="5">JCM 3313</strain>
    </source>
</reference>
<sequence>MTQVLDTLSRRWSVLVVNAVSAGYCRFNELHRHLEGINHKVLIETLYRLQRDGYLTGPLTAPPRRGNRTDAVPYELTSLGRNFRDLVHALDEWSERHEEHLTRAREDFDRLRATA</sequence>
<dbReference type="PANTHER" id="PTHR33204:SF18">
    <property type="entry name" value="TRANSCRIPTIONAL REGULATORY PROTEIN"/>
    <property type="match status" value="1"/>
</dbReference>
<dbReference type="InterPro" id="IPR036388">
    <property type="entry name" value="WH-like_DNA-bd_sf"/>
</dbReference>
<dbReference type="GO" id="GO:0003677">
    <property type="term" value="F:DNA binding"/>
    <property type="evidence" value="ECO:0007669"/>
    <property type="project" value="UniProtKB-KW"/>
</dbReference>
<dbReference type="InterPro" id="IPR002577">
    <property type="entry name" value="HTH_HxlR"/>
</dbReference>
<evidence type="ECO:0000256" key="1">
    <source>
        <dbReference type="ARBA" id="ARBA00023015"/>
    </source>
</evidence>
<dbReference type="Gene3D" id="1.10.10.10">
    <property type="entry name" value="Winged helix-like DNA-binding domain superfamily/Winged helix DNA-binding domain"/>
    <property type="match status" value="1"/>
</dbReference>
<gene>
    <name evidence="5" type="ORF">GCM10010185_57300</name>
</gene>
<dbReference type="InterPro" id="IPR036390">
    <property type="entry name" value="WH_DNA-bd_sf"/>
</dbReference>
<feature type="domain" description="HTH hxlR-type" evidence="4">
    <location>
        <begin position="1"/>
        <end position="102"/>
    </location>
</feature>
<protein>
    <submittedName>
        <fullName evidence="5">Transcriptional regulator</fullName>
    </submittedName>
</protein>
<evidence type="ECO:0000313" key="6">
    <source>
        <dbReference type="Proteomes" id="UP000639606"/>
    </source>
</evidence>
<keyword evidence="2" id="KW-0238">DNA-binding</keyword>
<reference evidence="5" key="1">
    <citation type="journal article" date="2014" name="Int. J. Syst. Evol. Microbiol.">
        <title>Complete genome sequence of Corynebacterium casei LMG S-19264T (=DSM 44701T), isolated from a smear-ripened cheese.</title>
        <authorList>
            <consortium name="US DOE Joint Genome Institute (JGI-PGF)"/>
            <person name="Walter F."/>
            <person name="Albersmeier A."/>
            <person name="Kalinowski J."/>
            <person name="Ruckert C."/>
        </authorList>
    </citation>
    <scope>NUCLEOTIDE SEQUENCE</scope>
    <source>
        <strain evidence="5">JCM 3313</strain>
    </source>
</reference>
<dbReference type="SUPFAM" id="SSF46785">
    <property type="entry name" value="Winged helix' DNA-binding domain"/>
    <property type="match status" value="1"/>
</dbReference>
<evidence type="ECO:0000256" key="2">
    <source>
        <dbReference type="ARBA" id="ARBA00023125"/>
    </source>
</evidence>
<dbReference type="PROSITE" id="PS51118">
    <property type="entry name" value="HTH_HXLR"/>
    <property type="match status" value="1"/>
</dbReference>
<dbReference type="EMBL" id="BMRG01000016">
    <property type="protein sequence ID" value="GGP76177.1"/>
    <property type="molecule type" value="Genomic_DNA"/>
</dbReference>
<proteinExistence type="predicted"/>
<dbReference type="Proteomes" id="UP000639606">
    <property type="component" value="Unassembled WGS sequence"/>
</dbReference>
<name>A0A918AR71_9PSEU</name>
<dbReference type="PANTHER" id="PTHR33204">
    <property type="entry name" value="TRANSCRIPTIONAL REGULATOR, MARR FAMILY"/>
    <property type="match status" value="1"/>
</dbReference>
<keyword evidence="6" id="KW-1185">Reference proteome</keyword>
<organism evidence="5 6">
    <name type="scientific">Saccharothrix coeruleofusca</name>
    <dbReference type="NCBI Taxonomy" id="33919"/>
    <lineage>
        <taxon>Bacteria</taxon>
        <taxon>Bacillati</taxon>
        <taxon>Actinomycetota</taxon>
        <taxon>Actinomycetes</taxon>
        <taxon>Pseudonocardiales</taxon>
        <taxon>Pseudonocardiaceae</taxon>
        <taxon>Saccharothrix</taxon>
    </lineage>
</organism>
<dbReference type="Pfam" id="PF01638">
    <property type="entry name" value="HxlR"/>
    <property type="match status" value="1"/>
</dbReference>
<comment type="caution">
    <text evidence="5">The sequence shown here is derived from an EMBL/GenBank/DDBJ whole genome shotgun (WGS) entry which is preliminary data.</text>
</comment>
<accession>A0A918AR71</accession>
<evidence type="ECO:0000259" key="4">
    <source>
        <dbReference type="PROSITE" id="PS51118"/>
    </source>
</evidence>
<dbReference type="AlphaFoldDB" id="A0A918AR71"/>
<keyword evidence="1" id="KW-0805">Transcription regulation</keyword>